<dbReference type="GO" id="GO:0008156">
    <property type="term" value="P:negative regulation of DNA replication"/>
    <property type="evidence" value="ECO:0007669"/>
    <property type="project" value="UniProtKB-KW"/>
</dbReference>
<keyword evidence="6" id="KW-0175">Coiled coil</keyword>
<reference evidence="7 8" key="1">
    <citation type="submission" date="2017-04" db="EMBL/GenBank/DDBJ databases">
        <authorList>
            <person name="Afonso C.L."/>
            <person name="Miller P.J."/>
            <person name="Scott M.A."/>
            <person name="Spackman E."/>
            <person name="Goraichik I."/>
            <person name="Dimitrov K.M."/>
            <person name="Suarez D.L."/>
            <person name="Swayne D.E."/>
        </authorList>
    </citation>
    <scope>NUCLEOTIDE SEQUENCE [LARGE SCALE GENOMIC DNA]</scope>
    <source>
        <strain evidence="7 8">DSM 11270</strain>
    </source>
</reference>
<keyword evidence="8" id="KW-1185">Reference proteome</keyword>
<dbReference type="Pfam" id="PF06156">
    <property type="entry name" value="YabA"/>
    <property type="match status" value="1"/>
</dbReference>
<accession>A0A1W1V0U0</accession>
<keyword evidence="1" id="KW-0963">Cytoplasm</keyword>
<evidence type="ECO:0000313" key="7">
    <source>
        <dbReference type="EMBL" id="SMB86930.1"/>
    </source>
</evidence>
<evidence type="ECO:0000256" key="6">
    <source>
        <dbReference type="SAM" id="Coils"/>
    </source>
</evidence>
<protein>
    <submittedName>
        <fullName evidence="7">Regulator of replication initiation timing</fullName>
    </submittedName>
</protein>
<dbReference type="GO" id="GO:0046872">
    <property type="term" value="F:metal ion binding"/>
    <property type="evidence" value="ECO:0007669"/>
    <property type="project" value="UniProtKB-KW"/>
</dbReference>
<evidence type="ECO:0000256" key="3">
    <source>
        <dbReference type="ARBA" id="ARBA00022723"/>
    </source>
</evidence>
<sequence>MNVNESLIEIEKQLSKILEEVKTLKMHAYALEEENKKLKMELCQYPEETKKTVQDNVKKIQGEAYENLVKLYNENFHICHLHFGQTRKGDCLFCMGFLGKM</sequence>
<dbReference type="RefSeq" id="WP_084052603.1">
    <property type="nucleotide sequence ID" value="NZ_FWWT01000013.1"/>
</dbReference>
<dbReference type="STRING" id="656914.SAMN00017405_1212"/>
<dbReference type="PIRSF" id="PIRSF021439">
    <property type="entry name" value="DUF972"/>
    <property type="match status" value="1"/>
</dbReference>
<keyword evidence="3" id="KW-0479">Metal-binding</keyword>
<organism evidence="7 8">
    <name type="scientific">Desulfonispora thiosulfatigenes DSM 11270</name>
    <dbReference type="NCBI Taxonomy" id="656914"/>
    <lineage>
        <taxon>Bacteria</taxon>
        <taxon>Bacillati</taxon>
        <taxon>Bacillota</taxon>
        <taxon>Clostridia</taxon>
        <taxon>Eubacteriales</taxon>
        <taxon>Peptococcaceae</taxon>
        <taxon>Desulfonispora</taxon>
    </lineage>
</organism>
<evidence type="ECO:0000256" key="2">
    <source>
        <dbReference type="ARBA" id="ARBA00022705"/>
    </source>
</evidence>
<proteinExistence type="predicted"/>
<keyword evidence="2" id="KW-0235">DNA replication</keyword>
<dbReference type="AlphaFoldDB" id="A0A1W1V0U0"/>
<keyword evidence="5" id="KW-0236">DNA replication inhibitor</keyword>
<keyword evidence="4" id="KW-0862">Zinc</keyword>
<gene>
    <name evidence="7" type="ORF">SAMN00017405_1212</name>
</gene>
<evidence type="ECO:0000313" key="8">
    <source>
        <dbReference type="Proteomes" id="UP000192731"/>
    </source>
</evidence>
<evidence type="ECO:0000256" key="5">
    <source>
        <dbReference type="ARBA" id="ARBA00022880"/>
    </source>
</evidence>
<dbReference type="Proteomes" id="UP000192731">
    <property type="component" value="Unassembled WGS sequence"/>
</dbReference>
<dbReference type="EMBL" id="FWWT01000013">
    <property type="protein sequence ID" value="SMB86930.1"/>
    <property type="molecule type" value="Genomic_DNA"/>
</dbReference>
<dbReference type="GO" id="GO:0006260">
    <property type="term" value="P:DNA replication"/>
    <property type="evidence" value="ECO:0007669"/>
    <property type="project" value="UniProtKB-KW"/>
</dbReference>
<dbReference type="OrthoDB" id="2112130at2"/>
<feature type="coiled-coil region" evidence="6">
    <location>
        <begin position="7"/>
        <end position="41"/>
    </location>
</feature>
<name>A0A1W1V0U0_DESTI</name>
<evidence type="ECO:0000256" key="4">
    <source>
        <dbReference type="ARBA" id="ARBA00022833"/>
    </source>
</evidence>
<dbReference type="InterPro" id="IPR010377">
    <property type="entry name" value="YabA"/>
</dbReference>
<evidence type="ECO:0000256" key="1">
    <source>
        <dbReference type="ARBA" id="ARBA00022490"/>
    </source>
</evidence>